<dbReference type="InterPro" id="IPR036909">
    <property type="entry name" value="Cyt_c-like_dom_sf"/>
</dbReference>
<keyword evidence="2 4" id="KW-0479">Metal-binding</keyword>
<gene>
    <name evidence="6" type="ORF">HPTL_0616</name>
</gene>
<evidence type="ECO:0000313" key="7">
    <source>
        <dbReference type="Proteomes" id="UP000262004"/>
    </source>
</evidence>
<dbReference type="PROSITE" id="PS51007">
    <property type="entry name" value="CYTC"/>
    <property type="match status" value="1"/>
</dbReference>
<evidence type="ECO:0000313" key="6">
    <source>
        <dbReference type="EMBL" id="BBD76884.1"/>
    </source>
</evidence>
<sequence length="131" mass="14672">MIALLANGFGSYGQELQTPSDFLTAFTAEAQRQDPQFRPDPQRGGAFFRKRFAQNDRMPSCSSCHTENPVQEGRHVITGKTIAPLAPRANPERFTNPRKVAKWFHRNCTEVVGRECTAAERADFIAFLLGT</sequence>
<proteinExistence type="predicted"/>
<name>A0A2Z6DWP5_HYDTE</name>
<reference evidence="6 7" key="1">
    <citation type="submission" date="2018-04" db="EMBL/GenBank/DDBJ databases">
        <title>Complete genome sequence of Hydrogenophilus thermoluteolus TH-1.</title>
        <authorList>
            <person name="Arai H."/>
        </authorList>
    </citation>
    <scope>NUCLEOTIDE SEQUENCE [LARGE SCALE GENOMIC DNA]</scope>
    <source>
        <strain evidence="6 7">TH-1</strain>
    </source>
</reference>
<dbReference type="GO" id="GO:0020037">
    <property type="term" value="F:heme binding"/>
    <property type="evidence" value="ECO:0007669"/>
    <property type="project" value="InterPro"/>
</dbReference>
<dbReference type="GO" id="GO:0009055">
    <property type="term" value="F:electron transfer activity"/>
    <property type="evidence" value="ECO:0007669"/>
    <property type="project" value="InterPro"/>
</dbReference>
<accession>A0A2Z6DWP5</accession>
<dbReference type="EMBL" id="AP018558">
    <property type="protein sequence ID" value="BBD76884.1"/>
    <property type="molecule type" value="Genomic_DNA"/>
</dbReference>
<keyword evidence="3 4" id="KW-0408">Iron</keyword>
<dbReference type="Pfam" id="PF09086">
    <property type="entry name" value="DUF1924"/>
    <property type="match status" value="1"/>
</dbReference>
<evidence type="ECO:0000256" key="2">
    <source>
        <dbReference type="ARBA" id="ARBA00022723"/>
    </source>
</evidence>
<evidence type="ECO:0000256" key="4">
    <source>
        <dbReference type="PROSITE-ProRule" id="PRU00433"/>
    </source>
</evidence>
<organism evidence="6 7">
    <name type="scientific">Hydrogenophilus thermoluteolus</name>
    <name type="common">Pseudomonas hydrogenothermophila</name>
    <dbReference type="NCBI Taxonomy" id="297"/>
    <lineage>
        <taxon>Bacteria</taxon>
        <taxon>Pseudomonadati</taxon>
        <taxon>Pseudomonadota</taxon>
        <taxon>Hydrogenophilia</taxon>
        <taxon>Hydrogenophilales</taxon>
        <taxon>Hydrogenophilaceae</taxon>
        <taxon>Hydrogenophilus</taxon>
    </lineage>
</organism>
<dbReference type="SUPFAM" id="SSF46626">
    <property type="entry name" value="Cytochrome c"/>
    <property type="match status" value="1"/>
</dbReference>
<dbReference type="GO" id="GO:0046872">
    <property type="term" value="F:metal ion binding"/>
    <property type="evidence" value="ECO:0007669"/>
    <property type="project" value="UniProtKB-KW"/>
</dbReference>
<evidence type="ECO:0000256" key="1">
    <source>
        <dbReference type="ARBA" id="ARBA00022617"/>
    </source>
</evidence>
<dbReference type="Gene3D" id="1.10.760.10">
    <property type="entry name" value="Cytochrome c-like domain"/>
    <property type="match status" value="1"/>
</dbReference>
<dbReference type="Proteomes" id="UP000262004">
    <property type="component" value="Chromosome"/>
</dbReference>
<evidence type="ECO:0000256" key="3">
    <source>
        <dbReference type="ARBA" id="ARBA00023004"/>
    </source>
</evidence>
<dbReference type="KEGG" id="htl:HPTL_0616"/>
<dbReference type="AlphaFoldDB" id="A0A2Z6DWP5"/>
<keyword evidence="7" id="KW-1185">Reference proteome</keyword>
<evidence type="ECO:0000259" key="5">
    <source>
        <dbReference type="PROSITE" id="PS51007"/>
    </source>
</evidence>
<keyword evidence="1 4" id="KW-0349">Heme</keyword>
<dbReference type="OrthoDB" id="5295318at2"/>
<dbReference type="InterPro" id="IPR009056">
    <property type="entry name" value="Cyt_c-like_dom"/>
</dbReference>
<dbReference type="InterPro" id="IPR015170">
    <property type="entry name" value="DUF1924_SHP"/>
</dbReference>
<feature type="domain" description="Cytochrome c" evidence="5">
    <location>
        <begin position="39"/>
        <end position="131"/>
    </location>
</feature>
<protein>
    <submittedName>
        <fullName evidence="6">Cytochrome c</fullName>
    </submittedName>
</protein>